<evidence type="ECO:0000313" key="3">
    <source>
        <dbReference type="EMBL" id="RBP95272.1"/>
    </source>
</evidence>
<dbReference type="Pfam" id="PF20250">
    <property type="entry name" value="FapA_N"/>
    <property type="match status" value="1"/>
</dbReference>
<dbReference type="PANTHER" id="PTHR38032">
    <property type="entry name" value="POLYMERASE-RELATED"/>
    <property type="match status" value="1"/>
</dbReference>
<keyword evidence="1" id="KW-0175">Coiled coil</keyword>
<reference evidence="3 4" key="1">
    <citation type="submission" date="2018-06" db="EMBL/GenBank/DDBJ databases">
        <title>Freshwater and sediment microbial communities from various areas in North America, analyzing microbe dynamics in response to fracking.</title>
        <authorList>
            <person name="Lamendella R."/>
        </authorList>
    </citation>
    <scope>NUCLEOTIDE SEQUENCE [LARGE SCALE GENOMIC DNA]</scope>
    <source>
        <strain evidence="3 4">14_TX</strain>
    </source>
</reference>
<evidence type="ECO:0000313" key="4">
    <source>
        <dbReference type="Proteomes" id="UP000252731"/>
    </source>
</evidence>
<dbReference type="STRING" id="1399.VL14_06680"/>
<protein>
    <recommendedName>
        <fullName evidence="2">Flagellar Assembly Protein A N-terminal region domain-containing protein</fullName>
    </recommendedName>
</protein>
<name>A0A366K1T5_CYTFI</name>
<dbReference type="InterPro" id="IPR046866">
    <property type="entry name" value="FapA_N"/>
</dbReference>
<dbReference type="Pfam" id="PF03961">
    <property type="entry name" value="FapA"/>
    <property type="match status" value="1"/>
</dbReference>
<dbReference type="EMBL" id="QNSF01000003">
    <property type="protein sequence ID" value="RBP95272.1"/>
    <property type="molecule type" value="Genomic_DNA"/>
</dbReference>
<proteinExistence type="predicted"/>
<sequence>MENQFQILVDGQRLAALIQPSDINKLDRAVHPEDLYKLLADEKITFGVSEEVIQRICRDPFSVEYPILLAKGVPAENGSDAYLLNEVTFNQQTRRKGFNFRDVLHIPSVKQGQLLASVIPSTPGAPGKDILGESIPAKNGKPLRVKAGKNVLVNGGKYYSLLDGQVSFTPESISVNPVFEVNGDLDLKTGNINFVGNVMIRGNVPAGYEIKSGGDIIVTGLVEGSFLQADGNVLISGGISGSHKGSVISGGSVQAAYLNQAKVKAEQDVIIAKSILHSYVHAGGAIRSSGALVIGGKLLSGSDIEIKELGNHLFTKTELFAGMVSNLDKAEKDLLNQSAKLQETIKKLDSIDERLTEMARLTGKLSEEQRIIILKQRATKAHLQVKLTKINEELSELEKEKDEKMKASIVIYGKVYPNTSMHFGKYSKVIRQTVKSLKFHFSKGEIRSNPLEAGRDDPLLRK</sequence>
<evidence type="ECO:0000259" key="2">
    <source>
        <dbReference type="Pfam" id="PF20250"/>
    </source>
</evidence>
<accession>A0A366K1T5</accession>
<organism evidence="3 4">
    <name type="scientific">Cytobacillus firmus</name>
    <name type="common">Bacillus firmus</name>
    <dbReference type="NCBI Taxonomy" id="1399"/>
    <lineage>
        <taxon>Bacteria</taxon>
        <taxon>Bacillati</taxon>
        <taxon>Bacillota</taxon>
        <taxon>Bacilli</taxon>
        <taxon>Bacillales</taxon>
        <taxon>Bacillaceae</taxon>
        <taxon>Cytobacillus</taxon>
    </lineage>
</organism>
<gene>
    <name evidence="3" type="ORF">DFO70_103312</name>
</gene>
<keyword evidence="4" id="KW-1185">Reference proteome</keyword>
<dbReference type="AlphaFoldDB" id="A0A366K1T5"/>
<dbReference type="InterPro" id="IPR046865">
    <property type="entry name" value="FapA_b_solenoid"/>
</dbReference>
<dbReference type="RefSeq" id="WP_166672471.1">
    <property type="nucleotide sequence ID" value="NZ_QNSF01000003.1"/>
</dbReference>
<comment type="caution">
    <text evidence="3">The sequence shown here is derived from an EMBL/GenBank/DDBJ whole genome shotgun (WGS) entry which is preliminary data.</text>
</comment>
<feature type="coiled-coil region" evidence="1">
    <location>
        <begin position="380"/>
        <end position="407"/>
    </location>
</feature>
<feature type="domain" description="Flagellar Assembly Protein A N-terminal region" evidence="2">
    <location>
        <begin position="25"/>
        <end position="169"/>
    </location>
</feature>
<evidence type="ECO:0000256" key="1">
    <source>
        <dbReference type="SAM" id="Coils"/>
    </source>
</evidence>
<dbReference type="Proteomes" id="UP000252731">
    <property type="component" value="Unassembled WGS sequence"/>
</dbReference>
<dbReference type="PANTHER" id="PTHR38032:SF1">
    <property type="entry name" value="RNA-BINDING PROTEIN KHPB N-TERMINAL DOMAIN-CONTAINING PROTEIN"/>
    <property type="match status" value="1"/>
</dbReference>
<dbReference type="InterPro" id="IPR005646">
    <property type="entry name" value="FapA"/>
</dbReference>